<evidence type="ECO:0000313" key="3">
    <source>
        <dbReference type="Proteomes" id="UP001176961"/>
    </source>
</evidence>
<keyword evidence="1" id="KW-0812">Transmembrane</keyword>
<feature type="transmembrane region" description="Helical" evidence="1">
    <location>
        <begin position="6"/>
        <end position="31"/>
    </location>
</feature>
<organism evidence="2 3">
    <name type="scientific">Cylicocyclus nassatus</name>
    <name type="common">Nematode worm</name>
    <dbReference type="NCBI Taxonomy" id="53992"/>
    <lineage>
        <taxon>Eukaryota</taxon>
        <taxon>Metazoa</taxon>
        <taxon>Ecdysozoa</taxon>
        <taxon>Nematoda</taxon>
        <taxon>Chromadorea</taxon>
        <taxon>Rhabditida</taxon>
        <taxon>Rhabditina</taxon>
        <taxon>Rhabditomorpha</taxon>
        <taxon>Strongyloidea</taxon>
        <taxon>Strongylidae</taxon>
        <taxon>Cylicocyclus</taxon>
    </lineage>
</organism>
<keyword evidence="1" id="KW-0472">Membrane</keyword>
<accession>A0AA36DTT4</accession>
<evidence type="ECO:0000256" key="1">
    <source>
        <dbReference type="SAM" id="Phobius"/>
    </source>
</evidence>
<keyword evidence="1" id="KW-1133">Transmembrane helix</keyword>
<gene>
    <name evidence="2" type="ORF">CYNAS_LOCUS4925</name>
</gene>
<comment type="caution">
    <text evidence="2">The sequence shown here is derived from an EMBL/GenBank/DDBJ whole genome shotgun (WGS) entry which is preliminary data.</text>
</comment>
<protein>
    <submittedName>
        <fullName evidence="2">Uncharacterized protein</fullName>
    </submittedName>
</protein>
<name>A0AA36DTT4_CYLNA</name>
<evidence type="ECO:0000313" key="2">
    <source>
        <dbReference type="EMBL" id="CAJ0592942.1"/>
    </source>
</evidence>
<sequence length="126" mass="14502">MSLQAMDIVLICIGSVVIFLVFSAFLLYLFIKWQQTKRQQKPIAAQNVAKNYNLDRPPSIKISSRTSATQTTVTMSSFLETYLSNDETQERWKAESGQRELPVPITTLGLRRTRDENQSGFYEELY</sequence>
<reference evidence="2" key="1">
    <citation type="submission" date="2023-07" db="EMBL/GenBank/DDBJ databases">
        <authorList>
            <consortium name="CYATHOMIX"/>
        </authorList>
    </citation>
    <scope>NUCLEOTIDE SEQUENCE</scope>
    <source>
        <strain evidence="2">N/A</strain>
    </source>
</reference>
<dbReference type="AlphaFoldDB" id="A0AA36DTT4"/>
<dbReference type="Proteomes" id="UP001176961">
    <property type="component" value="Unassembled WGS sequence"/>
</dbReference>
<proteinExistence type="predicted"/>
<dbReference type="EMBL" id="CATQJL010000112">
    <property type="protein sequence ID" value="CAJ0592942.1"/>
    <property type="molecule type" value="Genomic_DNA"/>
</dbReference>
<keyword evidence="3" id="KW-1185">Reference proteome</keyword>